<evidence type="ECO:0000313" key="2">
    <source>
        <dbReference type="EnsemblFungi" id="EJT78874"/>
    </source>
</evidence>
<evidence type="ECO:0000313" key="1">
    <source>
        <dbReference type="EMBL" id="EJT78874.1"/>
    </source>
</evidence>
<reference evidence="2" key="4">
    <citation type="journal article" date="2015" name="G3 (Bethesda)">
        <title>Genome sequences of three phytopathogenic species of the Magnaporthaceae family of fungi.</title>
        <authorList>
            <person name="Okagaki L.H."/>
            <person name="Nunes C.C."/>
            <person name="Sailsbery J."/>
            <person name="Clay B."/>
            <person name="Brown D."/>
            <person name="John T."/>
            <person name="Oh Y."/>
            <person name="Young N."/>
            <person name="Fitzgerald M."/>
            <person name="Haas B.J."/>
            <person name="Zeng Q."/>
            <person name="Young S."/>
            <person name="Adiconis X."/>
            <person name="Fan L."/>
            <person name="Levin J.Z."/>
            <person name="Mitchell T.K."/>
            <person name="Okubara P.A."/>
            <person name="Farman M.L."/>
            <person name="Kohn L.M."/>
            <person name="Birren B."/>
            <person name="Ma L.-J."/>
            <person name="Dean R.A."/>
        </authorList>
    </citation>
    <scope>NUCLEOTIDE SEQUENCE</scope>
    <source>
        <strain evidence="2">R3-111a-1</strain>
    </source>
</reference>
<evidence type="ECO:0000313" key="3">
    <source>
        <dbReference type="Proteomes" id="UP000006039"/>
    </source>
</evidence>
<dbReference type="GeneID" id="20344426"/>
<dbReference type="EMBL" id="GL385396">
    <property type="protein sequence ID" value="EJT78874.1"/>
    <property type="molecule type" value="Genomic_DNA"/>
</dbReference>
<dbReference type="Proteomes" id="UP000006039">
    <property type="component" value="Unassembled WGS sequence"/>
</dbReference>
<dbReference type="VEuPathDB" id="FungiDB:GGTG_03968"/>
<reference evidence="2" key="5">
    <citation type="submission" date="2018-04" db="UniProtKB">
        <authorList>
            <consortium name="EnsemblFungi"/>
        </authorList>
    </citation>
    <scope>IDENTIFICATION</scope>
    <source>
        <strain evidence="2">R3-111a-1</strain>
    </source>
</reference>
<keyword evidence="3" id="KW-1185">Reference proteome</keyword>
<sequence length="117" mass="12829">MTQHRPVGAICWQWGPAVYAADYGGRRRAGVLGSAGADVGCATRWLGNSLGELLRLVHGNEAGKWKAADKCTSWTSSTLLFMYRRCLLYGHRPMLPNFLVATVSHRHTNSGAIDSIR</sequence>
<dbReference type="AlphaFoldDB" id="J3NRR8"/>
<reference evidence="1" key="2">
    <citation type="submission" date="2010-07" db="EMBL/GenBank/DDBJ databases">
        <authorList>
            <consortium name="The Broad Institute Genome Sequencing Platform"/>
            <consortium name="Broad Institute Genome Sequencing Center for Infectious Disease"/>
            <person name="Ma L.-J."/>
            <person name="Dead R."/>
            <person name="Young S."/>
            <person name="Zeng Q."/>
            <person name="Koehrsen M."/>
            <person name="Alvarado L."/>
            <person name="Berlin A."/>
            <person name="Chapman S.B."/>
            <person name="Chen Z."/>
            <person name="Freedman E."/>
            <person name="Gellesch M."/>
            <person name="Goldberg J."/>
            <person name="Griggs A."/>
            <person name="Gujja S."/>
            <person name="Heilman E.R."/>
            <person name="Heiman D."/>
            <person name="Hepburn T."/>
            <person name="Howarth C."/>
            <person name="Jen D."/>
            <person name="Larson L."/>
            <person name="Mehta T."/>
            <person name="Neiman D."/>
            <person name="Pearson M."/>
            <person name="Roberts A."/>
            <person name="Saif S."/>
            <person name="Shea T."/>
            <person name="Shenoy N."/>
            <person name="Sisk P."/>
            <person name="Stolte C."/>
            <person name="Sykes S."/>
            <person name="Walk T."/>
            <person name="White J."/>
            <person name="Yandava C."/>
            <person name="Haas B."/>
            <person name="Nusbaum C."/>
            <person name="Birren B."/>
        </authorList>
    </citation>
    <scope>NUCLEOTIDE SEQUENCE</scope>
    <source>
        <strain evidence="1">R3-111a-1</strain>
    </source>
</reference>
<gene>
    <name evidence="2" type="primary">20344426</name>
    <name evidence="1" type="ORF">GGTG_03968</name>
</gene>
<protein>
    <submittedName>
        <fullName evidence="1 2">Uncharacterized protein</fullName>
    </submittedName>
</protein>
<dbReference type="HOGENOM" id="CLU_2084979_0_0_1"/>
<reference evidence="1" key="3">
    <citation type="submission" date="2010-09" db="EMBL/GenBank/DDBJ databases">
        <title>Annotation of Gaeumannomyces graminis var. tritici R3-111a-1.</title>
        <authorList>
            <consortium name="The Broad Institute Genome Sequencing Platform"/>
            <person name="Ma L.-J."/>
            <person name="Dead R."/>
            <person name="Young S.K."/>
            <person name="Zeng Q."/>
            <person name="Gargeya S."/>
            <person name="Fitzgerald M."/>
            <person name="Haas B."/>
            <person name="Abouelleil A."/>
            <person name="Alvarado L."/>
            <person name="Arachchi H.M."/>
            <person name="Berlin A."/>
            <person name="Brown A."/>
            <person name="Chapman S.B."/>
            <person name="Chen Z."/>
            <person name="Dunbar C."/>
            <person name="Freedman E."/>
            <person name="Gearin G."/>
            <person name="Gellesch M."/>
            <person name="Goldberg J."/>
            <person name="Griggs A."/>
            <person name="Gujja S."/>
            <person name="Heiman D."/>
            <person name="Howarth C."/>
            <person name="Larson L."/>
            <person name="Lui A."/>
            <person name="MacDonald P.J.P."/>
            <person name="Mehta T."/>
            <person name="Montmayeur A."/>
            <person name="Murphy C."/>
            <person name="Neiman D."/>
            <person name="Pearson M."/>
            <person name="Priest M."/>
            <person name="Roberts A."/>
            <person name="Saif S."/>
            <person name="Shea T."/>
            <person name="Shenoy N."/>
            <person name="Sisk P."/>
            <person name="Stolte C."/>
            <person name="Sykes S."/>
            <person name="Yandava C."/>
            <person name="Wortman J."/>
            <person name="Nusbaum C."/>
            <person name="Birren B."/>
        </authorList>
    </citation>
    <scope>NUCLEOTIDE SEQUENCE</scope>
    <source>
        <strain evidence="1">R3-111a-1</strain>
    </source>
</reference>
<name>J3NRR8_GAET3</name>
<dbReference type="RefSeq" id="XP_009220019.1">
    <property type="nucleotide sequence ID" value="XM_009221755.1"/>
</dbReference>
<accession>J3NRR8</accession>
<dbReference type="EnsemblFungi" id="EJT78874">
    <property type="protein sequence ID" value="EJT78874"/>
    <property type="gene ID" value="GGTG_03968"/>
</dbReference>
<organism evidence="1">
    <name type="scientific">Gaeumannomyces tritici (strain R3-111a-1)</name>
    <name type="common">Wheat and barley take-all root rot fungus</name>
    <name type="synonym">Gaeumannomyces graminis var. tritici</name>
    <dbReference type="NCBI Taxonomy" id="644352"/>
    <lineage>
        <taxon>Eukaryota</taxon>
        <taxon>Fungi</taxon>
        <taxon>Dikarya</taxon>
        <taxon>Ascomycota</taxon>
        <taxon>Pezizomycotina</taxon>
        <taxon>Sordariomycetes</taxon>
        <taxon>Sordariomycetidae</taxon>
        <taxon>Magnaporthales</taxon>
        <taxon>Magnaporthaceae</taxon>
        <taxon>Gaeumannomyces</taxon>
    </lineage>
</organism>
<reference evidence="3" key="1">
    <citation type="submission" date="2010-07" db="EMBL/GenBank/DDBJ databases">
        <title>The genome sequence of Gaeumannomyces graminis var. tritici strain R3-111a-1.</title>
        <authorList>
            <consortium name="The Broad Institute Genome Sequencing Platform"/>
            <person name="Ma L.-J."/>
            <person name="Dead R."/>
            <person name="Young S."/>
            <person name="Zeng Q."/>
            <person name="Koehrsen M."/>
            <person name="Alvarado L."/>
            <person name="Berlin A."/>
            <person name="Chapman S.B."/>
            <person name="Chen Z."/>
            <person name="Freedman E."/>
            <person name="Gellesch M."/>
            <person name="Goldberg J."/>
            <person name="Griggs A."/>
            <person name="Gujja S."/>
            <person name="Heilman E.R."/>
            <person name="Heiman D."/>
            <person name="Hepburn T."/>
            <person name="Howarth C."/>
            <person name="Jen D."/>
            <person name="Larson L."/>
            <person name="Mehta T."/>
            <person name="Neiman D."/>
            <person name="Pearson M."/>
            <person name="Roberts A."/>
            <person name="Saif S."/>
            <person name="Shea T."/>
            <person name="Shenoy N."/>
            <person name="Sisk P."/>
            <person name="Stolte C."/>
            <person name="Sykes S."/>
            <person name="Walk T."/>
            <person name="White J."/>
            <person name="Yandava C."/>
            <person name="Haas B."/>
            <person name="Nusbaum C."/>
            <person name="Birren B."/>
        </authorList>
    </citation>
    <scope>NUCLEOTIDE SEQUENCE [LARGE SCALE GENOMIC DNA]</scope>
    <source>
        <strain evidence="3">R3-111a-1</strain>
    </source>
</reference>
<proteinExistence type="predicted"/>